<feature type="domain" description="NodB homology" evidence="1">
    <location>
        <begin position="20"/>
        <end position="185"/>
    </location>
</feature>
<dbReference type="PANTHER" id="PTHR47561">
    <property type="entry name" value="POLYSACCHARIDE DEACETYLASE FAMILY PROTEIN (AFU_ORTHOLOGUE AFUA_6G05030)"/>
    <property type="match status" value="1"/>
</dbReference>
<dbReference type="GO" id="GO:0016810">
    <property type="term" value="F:hydrolase activity, acting on carbon-nitrogen (but not peptide) bonds"/>
    <property type="evidence" value="ECO:0007669"/>
    <property type="project" value="InterPro"/>
</dbReference>
<name>A0A5A9XCM2_9BACT</name>
<dbReference type="NCBIfam" id="TIGR03006">
    <property type="entry name" value="pepcterm_polyde"/>
    <property type="match status" value="1"/>
</dbReference>
<comment type="caution">
    <text evidence="2">The sequence shown here is derived from an EMBL/GenBank/DDBJ whole genome shotgun (WGS) entry which is preliminary data.</text>
</comment>
<dbReference type="InterPro" id="IPR014344">
    <property type="entry name" value="XrtA_polysacc_deacetyl"/>
</dbReference>
<dbReference type="OrthoDB" id="5352625at2"/>
<dbReference type="CDD" id="cd10941">
    <property type="entry name" value="CE4_PuuE_HpPgdA_like_2"/>
    <property type="match status" value="1"/>
</dbReference>
<dbReference type="InterPro" id="IPR045235">
    <property type="entry name" value="PuuE_HpPgdA-like"/>
</dbReference>
<dbReference type="Proteomes" id="UP000324298">
    <property type="component" value="Unassembled WGS sequence"/>
</dbReference>
<accession>A0A5A9XCM2</accession>
<dbReference type="InterPro" id="IPR022560">
    <property type="entry name" value="DUF3473"/>
</dbReference>
<reference evidence="2 3" key="1">
    <citation type="submission" date="2019-04" db="EMBL/GenBank/DDBJ databases">
        <title>Geobacter ruber sp. nov., ferric-reducing bacteria isolated from paddy soil.</title>
        <authorList>
            <person name="Xu Z."/>
            <person name="Masuda Y."/>
            <person name="Itoh H."/>
            <person name="Senoo K."/>
        </authorList>
    </citation>
    <scope>NUCLEOTIDE SEQUENCE [LARGE SCALE GENOMIC DNA]</scope>
    <source>
        <strain evidence="2 3">Red88</strain>
    </source>
</reference>
<gene>
    <name evidence="2" type="ORF">ET418_12545</name>
</gene>
<protein>
    <submittedName>
        <fullName evidence="2">DUF3473 domain-containing protein</fullName>
    </submittedName>
</protein>
<dbReference type="Pfam" id="PF01522">
    <property type="entry name" value="Polysacc_deac_1"/>
    <property type="match status" value="1"/>
</dbReference>
<proteinExistence type="predicted"/>
<evidence type="ECO:0000313" key="3">
    <source>
        <dbReference type="Proteomes" id="UP000324298"/>
    </source>
</evidence>
<dbReference type="InterPro" id="IPR002509">
    <property type="entry name" value="NODB_dom"/>
</dbReference>
<dbReference type="PANTHER" id="PTHR47561:SF1">
    <property type="entry name" value="POLYSACCHARIDE DEACETYLASE FAMILY PROTEIN (AFU_ORTHOLOGUE AFUA_6G05030)"/>
    <property type="match status" value="1"/>
</dbReference>
<dbReference type="EMBL" id="SRSD01000007">
    <property type="protein sequence ID" value="KAA0890554.1"/>
    <property type="molecule type" value="Genomic_DNA"/>
</dbReference>
<dbReference type="PROSITE" id="PS51677">
    <property type="entry name" value="NODB"/>
    <property type="match status" value="1"/>
</dbReference>
<evidence type="ECO:0000259" key="1">
    <source>
        <dbReference type="PROSITE" id="PS51677"/>
    </source>
</evidence>
<sequence length="303" mass="35425">MLNALTIDVEDYFQVSAFERCVKRNEWAAYPLRVEDNTRRILDMLDEFGVTATFFVLGWIAERTPQLIKEIQARRHEIACHGYGHQRVTQQTRQEFRDDIRKSKAVLEDLLGTAVIGYRAPSYSIARNSFWAFDELVEAGYLYDSSVFPIRHDFYGIPDWPRYACNVFRKTDGDWDPETESPEIGGAEIVAAPRIFEIPITTLNICGKNIPIAGGGYFRFFPYVFTKWGLQRINSKENKSFVFYLHPWELDPEQPRMRGAGVKSTFRHYLNLHKTAQRFHHLLADFRFTSLKQMYFDDCSMRS</sequence>
<dbReference type="InterPro" id="IPR011330">
    <property type="entry name" value="Glyco_hydro/deAcase_b/a-brl"/>
</dbReference>
<dbReference type="GO" id="GO:0005975">
    <property type="term" value="P:carbohydrate metabolic process"/>
    <property type="evidence" value="ECO:0007669"/>
    <property type="project" value="InterPro"/>
</dbReference>
<dbReference type="AlphaFoldDB" id="A0A5A9XCM2"/>
<organism evidence="2 3">
    <name type="scientific">Oryzomonas rubra</name>
    <dbReference type="NCBI Taxonomy" id="2509454"/>
    <lineage>
        <taxon>Bacteria</taxon>
        <taxon>Pseudomonadati</taxon>
        <taxon>Thermodesulfobacteriota</taxon>
        <taxon>Desulfuromonadia</taxon>
        <taxon>Geobacterales</taxon>
        <taxon>Geobacteraceae</taxon>
        <taxon>Oryzomonas</taxon>
    </lineage>
</organism>
<dbReference type="Gene3D" id="3.20.20.370">
    <property type="entry name" value="Glycoside hydrolase/deacetylase"/>
    <property type="match status" value="1"/>
</dbReference>
<dbReference type="Pfam" id="PF11959">
    <property type="entry name" value="DUF3473"/>
    <property type="match status" value="1"/>
</dbReference>
<evidence type="ECO:0000313" key="2">
    <source>
        <dbReference type="EMBL" id="KAA0890554.1"/>
    </source>
</evidence>
<keyword evidence="3" id="KW-1185">Reference proteome</keyword>
<dbReference type="SUPFAM" id="SSF88713">
    <property type="entry name" value="Glycoside hydrolase/deacetylase"/>
    <property type="match status" value="1"/>
</dbReference>